<feature type="transmembrane region" description="Helical" evidence="6">
    <location>
        <begin position="88"/>
        <end position="107"/>
    </location>
</feature>
<name>K2RLC8_MACPH</name>
<protein>
    <recommendedName>
        <fullName evidence="7">Rhodopsin domain-containing protein</fullName>
    </recommendedName>
</protein>
<comment type="subcellular location">
    <subcellularLocation>
        <location evidence="1">Membrane</location>
        <topology evidence="1">Multi-pass membrane protein</topology>
    </subcellularLocation>
</comment>
<evidence type="ECO:0000256" key="5">
    <source>
        <dbReference type="ARBA" id="ARBA00038359"/>
    </source>
</evidence>
<evidence type="ECO:0000256" key="3">
    <source>
        <dbReference type="ARBA" id="ARBA00022989"/>
    </source>
</evidence>
<dbReference type="PANTHER" id="PTHR33048:SF55">
    <property type="entry name" value="INTEGRAL MEMBRANE PROTEIN"/>
    <property type="match status" value="1"/>
</dbReference>
<comment type="similarity">
    <text evidence="5">Belongs to the SAT4 family.</text>
</comment>
<feature type="domain" description="Rhodopsin" evidence="7">
    <location>
        <begin position="28"/>
        <end position="273"/>
    </location>
</feature>
<keyword evidence="2 6" id="KW-0812">Transmembrane</keyword>
<dbReference type="AlphaFoldDB" id="K2RLC8"/>
<feature type="transmembrane region" description="Helical" evidence="6">
    <location>
        <begin position="209"/>
        <end position="229"/>
    </location>
</feature>
<evidence type="ECO:0000256" key="6">
    <source>
        <dbReference type="SAM" id="Phobius"/>
    </source>
</evidence>
<dbReference type="OrthoDB" id="3648173at2759"/>
<dbReference type="Pfam" id="PF20684">
    <property type="entry name" value="Fung_rhodopsin"/>
    <property type="match status" value="1"/>
</dbReference>
<feature type="transmembrane region" description="Helical" evidence="6">
    <location>
        <begin position="43"/>
        <end position="68"/>
    </location>
</feature>
<feature type="transmembrane region" description="Helical" evidence="6">
    <location>
        <begin position="179"/>
        <end position="197"/>
    </location>
</feature>
<comment type="caution">
    <text evidence="8">The sequence shown here is derived from an EMBL/GenBank/DDBJ whole genome shotgun (WGS) entry which is preliminary data.</text>
</comment>
<dbReference type="HOGENOM" id="CLU_028200_1_0_1"/>
<feature type="transmembrane region" description="Helical" evidence="6">
    <location>
        <begin position="12"/>
        <end position="31"/>
    </location>
</feature>
<sequence>MAEEDRGPILLWNTFVFGSLAILLVALRIGFRGYRNRLDLSDYCILIALLCSISQECFNVIAVLSYGYGKHAADLPASLKDSVVPKKLFFANMIVFKPTYLFTKLSLCLVYTQIFKRADSLTVRITRILVHFTTFVVVGYYGAATIISIFQCDPVQKSYLSKTPGTCIDLTQFRFSGHAVNIITSLMVICIPLPALFKTKDKRPEIKQLLFLILLGFVHTSCAITRLVLQFFPDPAAKTDPQWANTIPNAISMVEMNVGMIAASLVVMRPCLQFLYNIITGRSNEDLLRTTRTGGAYSGSKLSSFGNGTHLSTRRDRKMSKVVDIEMESRLVGSRGGSVGEGARDSFAGMAGAAVQYEVLEYGGKGTRN</sequence>
<dbReference type="VEuPathDB" id="FungiDB:MPH_11957"/>
<evidence type="ECO:0000256" key="2">
    <source>
        <dbReference type="ARBA" id="ARBA00022692"/>
    </source>
</evidence>
<dbReference type="InParanoid" id="K2RLC8"/>
<evidence type="ECO:0000313" key="8">
    <source>
        <dbReference type="EMBL" id="EKG10954.1"/>
    </source>
</evidence>
<dbReference type="STRING" id="1126212.K2RLC8"/>
<accession>K2RLC8</accession>
<evidence type="ECO:0000256" key="1">
    <source>
        <dbReference type="ARBA" id="ARBA00004141"/>
    </source>
</evidence>
<keyword evidence="4 6" id="KW-0472">Membrane</keyword>
<evidence type="ECO:0000313" key="9">
    <source>
        <dbReference type="Proteomes" id="UP000007129"/>
    </source>
</evidence>
<dbReference type="Proteomes" id="UP000007129">
    <property type="component" value="Unassembled WGS sequence"/>
</dbReference>
<dbReference type="InterPro" id="IPR049326">
    <property type="entry name" value="Rhodopsin_dom_fungi"/>
</dbReference>
<dbReference type="InterPro" id="IPR052337">
    <property type="entry name" value="SAT4-like"/>
</dbReference>
<reference evidence="8 9" key="1">
    <citation type="journal article" date="2012" name="BMC Genomics">
        <title>Tools to kill: Genome of one of the most destructive plant pathogenic fungi Macrophomina phaseolina.</title>
        <authorList>
            <person name="Islam M.S."/>
            <person name="Haque M.S."/>
            <person name="Islam M.M."/>
            <person name="Emdad E.M."/>
            <person name="Halim A."/>
            <person name="Hossen Q.M.M."/>
            <person name="Hossain M.Z."/>
            <person name="Ahmed B."/>
            <person name="Rahim S."/>
            <person name="Rahman M.S."/>
            <person name="Alam M.M."/>
            <person name="Hou S."/>
            <person name="Wan X."/>
            <person name="Saito J.A."/>
            <person name="Alam M."/>
        </authorList>
    </citation>
    <scope>NUCLEOTIDE SEQUENCE [LARGE SCALE GENOMIC DNA]</scope>
    <source>
        <strain evidence="8 9">MS6</strain>
    </source>
</reference>
<proteinExistence type="inferred from homology"/>
<gene>
    <name evidence="8" type="ORF">MPH_11957</name>
</gene>
<dbReference type="GO" id="GO:0016020">
    <property type="term" value="C:membrane"/>
    <property type="evidence" value="ECO:0007669"/>
    <property type="project" value="UniProtKB-SubCell"/>
</dbReference>
<dbReference type="eggNOG" id="ENOG502SP3A">
    <property type="taxonomic scope" value="Eukaryota"/>
</dbReference>
<dbReference type="PANTHER" id="PTHR33048">
    <property type="entry name" value="PTH11-LIKE INTEGRAL MEMBRANE PROTEIN (AFU_ORTHOLOGUE AFUA_5G11245)"/>
    <property type="match status" value="1"/>
</dbReference>
<evidence type="ECO:0000259" key="7">
    <source>
        <dbReference type="Pfam" id="PF20684"/>
    </source>
</evidence>
<organism evidence="8 9">
    <name type="scientific">Macrophomina phaseolina (strain MS6)</name>
    <name type="common">Charcoal rot fungus</name>
    <dbReference type="NCBI Taxonomy" id="1126212"/>
    <lineage>
        <taxon>Eukaryota</taxon>
        <taxon>Fungi</taxon>
        <taxon>Dikarya</taxon>
        <taxon>Ascomycota</taxon>
        <taxon>Pezizomycotina</taxon>
        <taxon>Dothideomycetes</taxon>
        <taxon>Dothideomycetes incertae sedis</taxon>
        <taxon>Botryosphaeriales</taxon>
        <taxon>Botryosphaeriaceae</taxon>
        <taxon>Macrophomina</taxon>
    </lineage>
</organism>
<keyword evidence="3 6" id="KW-1133">Transmembrane helix</keyword>
<feature type="transmembrane region" description="Helical" evidence="6">
    <location>
        <begin position="128"/>
        <end position="150"/>
    </location>
</feature>
<evidence type="ECO:0000256" key="4">
    <source>
        <dbReference type="ARBA" id="ARBA00023136"/>
    </source>
</evidence>
<feature type="transmembrane region" description="Helical" evidence="6">
    <location>
        <begin position="249"/>
        <end position="268"/>
    </location>
</feature>
<dbReference type="EMBL" id="AHHD01000500">
    <property type="protein sequence ID" value="EKG10954.1"/>
    <property type="molecule type" value="Genomic_DNA"/>
</dbReference>